<keyword evidence="1" id="KW-0547">Nucleotide-binding</keyword>
<comment type="caution">
    <text evidence="7">The sequence shown here is derived from an EMBL/GenBank/DDBJ whole genome shotgun (WGS) entry which is preliminary data.</text>
</comment>
<dbReference type="Gene3D" id="3.40.50.10810">
    <property type="entry name" value="Tandem AAA-ATPase domain"/>
    <property type="match status" value="1"/>
</dbReference>
<dbReference type="CDD" id="cd18011">
    <property type="entry name" value="DEXDc_RapA"/>
    <property type="match status" value="1"/>
</dbReference>
<name>A0A9X1WKW5_9CORY</name>
<dbReference type="PROSITE" id="PS51192">
    <property type="entry name" value="HELICASE_ATP_BIND_1"/>
    <property type="match status" value="1"/>
</dbReference>
<dbReference type="InterPro" id="IPR038718">
    <property type="entry name" value="SNF2-like_sf"/>
</dbReference>
<dbReference type="CDD" id="cd18793">
    <property type="entry name" value="SF2_C_SNF"/>
    <property type="match status" value="1"/>
</dbReference>
<keyword evidence="8" id="KW-1185">Reference proteome</keyword>
<dbReference type="GO" id="GO:0004386">
    <property type="term" value="F:helicase activity"/>
    <property type="evidence" value="ECO:0007669"/>
    <property type="project" value="UniProtKB-KW"/>
</dbReference>
<dbReference type="Proteomes" id="UP001139207">
    <property type="component" value="Unassembled WGS sequence"/>
</dbReference>
<dbReference type="GO" id="GO:0005524">
    <property type="term" value="F:ATP binding"/>
    <property type="evidence" value="ECO:0007669"/>
    <property type="project" value="UniProtKB-KW"/>
</dbReference>
<dbReference type="InterPro" id="IPR000330">
    <property type="entry name" value="SNF2_N"/>
</dbReference>
<dbReference type="InterPro" id="IPR014001">
    <property type="entry name" value="Helicase_ATP-bd"/>
</dbReference>
<dbReference type="InterPro" id="IPR057342">
    <property type="entry name" value="DEXDc_RapA"/>
</dbReference>
<evidence type="ECO:0000259" key="6">
    <source>
        <dbReference type="PROSITE" id="PS51194"/>
    </source>
</evidence>
<evidence type="ECO:0000313" key="8">
    <source>
        <dbReference type="Proteomes" id="UP001139207"/>
    </source>
</evidence>
<dbReference type="Pfam" id="PF13020">
    <property type="entry name" value="NOV_C"/>
    <property type="match status" value="1"/>
</dbReference>
<evidence type="ECO:0000256" key="1">
    <source>
        <dbReference type="ARBA" id="ARBA00022741"/>
    </source>
</evidence>
<evidence type="ECO:0000313" key="7">
    <source>
        <dbReference type="EMBL" id="MCJ7858332.1"/>
    </source>
</evidence>
<dbReference type="PROSITE" id="PS51194">
    <property type="entry name" value="HELICASE_CTER"/>
    <property type="match status" value="1"/>
</dbReference>
<keyword evidence="4" id="KW-0067">ATP-binding</keyword>
<accession>A0A9X1WKW5</accession>
<evidence type="ECO:0000256" key="3">
    <source>
        <dbReference type="ARBA" id="ARBA00022806"/>
    </source>
</evidence>
<dbReference type="InterPro" id="IPR001650">
    <property type="entry name" value="Helicase_C-like"/>
</dbReference>
<dbReference type="GO" id="GO:0016787">
    <property type="term" value="F:hydrolase activity"/>
    <property type="evidence" value="ECO:0007669"/>
    <property type="project" value="UniProtKB-KW"/>
</dbReference>
<dbReference type="SMART" id="SM00490">
    <property type="entry name" value="HELICc"/>
    <property type="match status" value="1"/>
</dbReference>
<evidence type="ECO:0000259" key="5">
    <source>
        <dbReference type="PROSITE" id="PS51192"/>
    </source>
</evidence>
<dbReference type="Gene3D" id="3.40.50.300">
    <property type="entry name" value="P-loop containing nucleotide triphosphate hydrolases"/>
    <property type="match status" value="1"/>
</dbReference>
<proteinExistence type="predicted"/>
<sequence>MDVDRTDVDVTPEPLCVDDLRAGRTLVGLCEHPVDIIQVTPTGDGAILVYRHPRGDIDESILFGDDLHGLSVTDAHSPDLFTGDAEEFRLAAEALRISTAGLHDPMVAVTSSDIQPLPHQIRAVYGEMLPRIPLHFLLADDPGAGKTVMAGLYIKELMLRGDVARCLIVCPGGLAPQWQEELREKFGLHFHILAPGAVDTSRTGNPFKDHDLLIVRMDAVARSDDELLPLLEATDWDLTVVDEAHRMSASSGFRKELRKTRRFQLGESLRDISRSLLLMTATPHNGDNESFQAFLSLLDRDRFEGAFQTGTEVETVDTSGLMRRMVKEELLTFDGRPLFPERIATTVPYRLSAPEARLYEDVTEYVRTEMKRAEGAMNNAESRAVGFALTVLQRRLASSPYAIHHSLQRRLAKLESFRAEMAQASSEGRSLVWTGRGFVDTAASRAVDVMADAYADALDVAAGDIEDAEDTIVISPATAAQNLPELDHEIVELRHLVATASAVVAGGEDRKWSELRRIIEEETLVDSTTGEHRKLIIFTEHRDTLDYLVRRISAVTGSEVVSIHGGTGRLDRQRIKANFTNDDRVQYLVATDAAGEGLNLQAAYLMVNYDLPWNPNRIEQRFGRIHRIGQRHVCQLWNLVADETREGAVYARLLEKMETQRKALGTRVFDVLGDAFSNRSLQDLIMQAVVYIDDPARQEEIERIIDAEVSHGLDELMQERALATETFTRRDLEHLRDQMDAARARKLQPHYIAQFFRRALEFHGGRFVPKARGTAAVRRLPRAVHDWARSHAAPVADRYDRVTFEPSVADADDRAELVTPGHPMFDALVDLTVSQLRGPLETGAVLVDPTDEGTTPWMLAATVLEVKDGTGNAQHREFAYVRLNPDLSVGDAGMAPYLDFDPLPEKVSAEDAVAAAAQAGEWLADDPSSMIRQEVTATRVREVLDATRDRVLPEIDREEQLVTRRLSAQMDYLATKAAEAREQQELYDAGEAKKPPAQSYAALMNQVRTLDSRLRDRMDLIERRRRLRPSPPTVAARALVIPKGLLRVLTGVDADEVARHAKDTEEVDRRAVAAVMEAERSLGRVPTEMPHNNPGYDISSRPADSVEPSVIIEVKGRISGADEFSITHREVMTGKNTSKDHRLALVEVSPDGPEHDRVRYLADFCRGLAEFDDSFPVTTYTLSWAKTWARGGDPM</sequence>
<dbReference type="SMART" id="SM00487">
    <property type="entry name" value="DEXDc"/>
    <property type="match status" value="1"/>
</dbReference>
<dbReference type="Pfam" id="PF00176">
    <property type="entry name" value="SNF2-rel_dom"/>
    <property type="match status" value="1"/>
</dbReference>
<evidence type="ECO:0000256" key="2">
    <source>
        <dbReference type="ARBA" id="ARBA00022801"/>
    </source>
</evidence>
<dbReference type="RefSeq" id="WP_244804063.1">
    <property type="nucleotide sequence ID" value="NZ_JALIEA010000012.1"/>
</dbReference>
<dbReference type="PANTHER" id="PTHR10799">
    <property type="entry name" value="SNF2/RAD54 HELICASE FAMILY"/>
    <property type="match status" value="1"/>
</dbReference>
<dbReference type="InterPro" id="IPR049730">
    <property type="entry name" value="SNF2/RAD54-like_C"/>
</dbReference>
<dbReference type="EMBL" id="JALIEA010000012">
    <property type="protein sequence ID" value="MCJ7858332.1"/>
    <property type="molecule type" value="Genomic_DNA"/>
</dbReference>
<keyword evidence="2" id="KW-0378">Hydrolase</keyword>
<evidence type="ECO:0000256" key="4">
    <source>
        <dbReference type="ARBA" id="ARBA00022840"/>
    </source>
</evidence>
<dbReference type="SUPFAM" id="SSF52540">
    <property type="entry name" value="P-loop containing nucleoside triphosphate hydrolases"/>
    <property type="match status" value="2"/>
</dbReference>
<dbReference type="AlphaFoldDB" id="A0A9X1WKW5"/>
<organism evidence="7 8">
    <name type="scientific">Corynebacterium kalidii</name>
    <dbReference type="NCBI Taxonomy" id="2931982"/>
    <lineage>
        <taxon>Bacteria</taxon>
        <taxon>Bacillati</taxon>
        <taxon>Actinomycetota</taxon>
        <taxon>Actinomycetes</taxon>
        <taxon>Mycobacteriales</taxon>
        <taxon>Corynebacteriaceae</taxon>
        <taxon>Corynebacterium</taxon>
    </lineage>
</organism>
<dbReference type="InterPro" id="IPR027417">
    <property type="entry name" value="P-loop_NTPase"/>
</dbReference>
<reference evidence="7" key="1">
    <citation type="submission" date="2022-04" db="EMBL/GenBank/DDBJ databases">
        <title>Corynebacterium kalidii LD5P10.</title>
        <authorList>
            <person name="Sun J.Q."/>
        </authorList>
    </citation>
    <scope>NUCLEOTIDE SEQUENCE</scope>
    <source>
        <strain evidence="7">LD5P10</strain>
    </source>
</reference>
<feature type="domain" description="Helicase ATP-binding" evidence="5">
    <location>
        <begin position="127"/>
        <end position="301"/>
    </location>
</feature>
<feature type="domain" description="Helicase C-terminal" evidence="6">
    <location>
        <begin position="511"/>
        <end position="685"/>
    </location>
</feature>
<keyword evidence="3" id="KW-0347">Helicase</keyword>
<gene>
    <name evidence="7" type="ORF">MUN33_06330</name>
</gene>
<protein>
    <submittedName>
        <fullName evidence="7">DUF3883 domain-containing protein</fullName>
    </submittedName>
</protein>
<dbReference type="InterPro" id="IPR024975">
    <property type="entry name" value="NOV_C"/>
</dbReference>
<dbReference type="Pfam" id="PF00271">
    <property type="entry name" value="Helicase_C"/>
    <property type="match status" value="1"/>
</dbReference>